<accession>A0ACC7RH94</accession>
<evidence type="ECO:0000313" key="2">
    <source>
        <dbReference type="Proteomes" id="UP001354073"/>
    </source>
</evidence>
<sequence length="212" mass="24505">MFQSVLKKHPKFAFALFALLCGLTLFIVFSDDYSKTFEENLVPEFVGVAVELALIIFVLDIIALKQEKKRSRQLEKRAREYLRFIVVNLLKDPKVFGKARVVLPSIVEYEANRNDFKFFASDRARSNEVIDALIRVLATSEVEVHKHIQKHVTIELASFHSLFPIVAEISEEHFKTWGRIVYFLTKVSKGDDIESNIIAVLQKIKKFDEKTE</sequence>
<dbReference type="EMBL" id="JAVHXJ020000296">
    <property type="protein sequence ID" value="MGI1901031.1"/>
    <property type="molecule type" value="Genomic_DNA"/>
</dbReference>
<reference evidence="1" key="1">
    <citation type="submission" date="2024-11" db="EMBL/GenBank/DDBJ databases">
        <title>Identification of new Vibrio campbellii strains harboring the pVA1 plasmid isolated from Penaeus vannamei postlarvae affected by outbreaks of acute hepatopancreatic necrosis disease (AHPND) in Mexico.</title>
        <authorList>
            <person name="Gomez-Gil B."/>
            <person name="Enciso-Ibarra J."/>
        </authorList>
    </citation>
    <scope>NUCLEOTIDE SEQUENCE</scope>
    <source>
        <strain evidence="1">M270204</strain>
    </source>
</reference>
<feature type="non-terminal residue" evidence="1">
    <location>
        <position position="212"/>
    </location>
</feature>
<dbReference type="Proteomes" id="UP001354073">
    <property type="component" value="Unassembled WGS sequence"/>
</dbReference>
<proteinExistence type="predicted"/>
<organism evidence="1 2">
    <name type="scientific">Vibrio campbellii</name>
    <dbReference type="NCBI Taxonomy" id="680"/>
    <lineage>
        <taxon>Bacteria</taxon>
        <taxon>Pseudomonadati</taxon>
        <taxon>Pseudomonadota</taxon>
        <taxon>Gammaproteobacteria</taxon>
        <taxon>Vibrionales</taxon>
        <taxon>Vibrionaceae</taxon>
        <taxon>Vibrio</taxon>
    </lineage>
</organism>
<comment type="caution">
    <text evidence="1">The sequence shown here is derived from an EMBL/GenBank/DDBJ whole genome shotgun (WGS) entry which is preliminary data.</text>
</comment>
<protein>
    <submittedName>
        <fullName evidence="1">Uncharacterized protein</fullName>
    </submittedName>
</protein>
<evidence type="ECO:0000313" key="1">
    <source>
        <dbReference type="EMBL" id="MGI1901031.1"/>
    </source>
</evidence>
<gene>
    <name evidence="1" type="ORF">REH74_026290</name>
</gene>
<name>A0ACC7RH94_9VIBR</name>